<evidence type="ECO:0000313" key="6">
    <source>
        <dbReference type="Proteomes" id="UP001238603"/>
    </source>
</evidence>
<dbReference type="PROSITE" id="PS51782">
    <property type="entry name" value="LYSM"/>
    <property type="match status" value="1"/>
</dbReference>
<dbReference type="SMART" id="SM00257">
    <property type="entry name" value="LysM"/>
    <property type="match status" value="1"/>
</dbReference>
<gene>
    <name evidence="5" type="ORF">QRD43_18655</name>
</gene>
<dbReference type="Pfam" id="PF01551">
    <property type="entry name" value="Peptidase_M23"/>
    <property type="match status" value="1"/>
</dbReference>
<evidence type="ECO:0000256" key="2">
    <source>
        <dbReference type="SAM" id="MobiDB-lite"/>
    </source>
</evidence>
<dbReference type="InterPro" id="IPR016047">
    <property type="entry name" value="M23ase_b-sheet_dom"/>
</dbReference>
<evidence type="ECO:0000256" key="3">
    <source>
        <dbReference type="SAM" id="SignalP"/>
    </source>
</evidence>
<dbReference type="CDD" id="cd12797">
    <property type="entry name" value="M23_peptidase"/>
    <property type="match status" value="1"/>
</dbReference>
<dbReference type="PANTHER" id="PTHR21666:SF263">
    <property type="entry name" value="MUREIN HYDROLASE ACTIVATOR NLPD"/>
    <property type="match status" value="1"/>
</dbReference>
<dbReference type="InterPro" id="IPR036779">
    <property type="entry name" value="LysM_dom_sf"/>
</dbReference>
<dbReference type="Proteomes" id="UP001238603">
    <property type="component" value="Unassembled WGS sequence"/>
</dbReference>
<proteinExistence type="inferred from homology"/>
<dbReference type="InterPro" id="IPR018392">
    <property type="entry name" value="LysM"/>
</dbReference>
<dbReference type="Gene3D" id="3.10.350.10">
    <property type="entry name" value="LysM domain"/>
    <property type="match status" value="1"/>
</dbReference>
<reference evidence="5 6" key="1">
    <citation type="submission" date="2023-06" db="EMBL/GenBank/DDBJ databases">
        <title>Pelomonas sp. APW6 16S ribosomal RNA gene genome sequencing and assembly.</title>
        <authorList>
            <person name="Woo H."/>
        </authorList>
    </citation>
    <scope>NUCLEOTIDE SEQUENCE [LARGE SCALE GENOMIC DNA]</scope>
    <source>
        <strain evidence="5 6">APW6</strain>
    </source>
</reference>
<evidence type="ECO:0000259" key="4">
    <source>
        <dbReference type="PROSITE" id="PS51782"/>
    </source>
</evidence>
<feature type="signal peptide" evidence="3">
    <location>
        <begin position="1"/>
        <end position="28"/>
    </location>
</feature>
<dbReference type="Pfam" id="PF01476">
    <property type="entry name" value="LysM"/>
    <property type="match status" value="1"/>
</dbReference>
<dbReference type="RefSeq" id="WP_285984015.1">
    <property type="nucleotide sequence ID" value="NZ_JASVDS010000006.1"/>
</dbReference>
<feature type="chain" id="PRO_5047295775" evidence="3">
    <location>
        <begin position="29"/>
        <end position="317"/>
    </location>
</feature>
<dbReference type="InterPro" id="IPR050570">
    <property type="entry name" value="Cell_wall_metabolism_enzyme"/>
</dbReference>
<feature type="compositionally biased region" description="Low complexity" evidence="2">
    <location>
        <begin position="36"/>
        <end position="57"/>
    </location>
</feature>
<dbReference type="InterPro" id="IPR011055">
    <property type="entry name" value="Dup_hybrid_motif"/>
</dbReference>
<keyword evidence="3" id="KW-0732">Signal</keyword>
<dbReference type="CDD" id="cd00118">
    <property type="entry name" value="LysM"/>
    <property type="match status" value="1"/>
</dbReference>
<dbReference type="SUPFAM" id="SSF51261">
    <property type="entry name" value="Duplicated hybrid motif"/>
    <property type="match status" value="1"/>
</dbReference>
<feature type="domain" description="LysM" evidence="4">
    <location>
        <begin position="74"/>
        <end position="118"/>
    </location>
</feature>
<evidence type="ECO:0000313" key="5">
    <source>
        <dbReference type="EMBL" id="MDL5033935.1"/>
    </source>
</evidence>
<comment type="caution">
    <text evidence="5">The sequence shown here is derived from an EMBL/GenBank/DDBJ whole genome shotgun (WGS) entry which is preliminary data.</text>
</comment>
<name>A0ABT7LM39_9BURK</name>
<evidence type="ECO:0000256" key="1">
    <source>
        <dbReference type="ARBA" id="ARBA00038420"/>
    </source>
</evidence>
<keyword evidence="6" id="KW-1185">Reference proteome</keyword>
<dbReference type="Gene3D" id="2.70.70.10">
    <property type="entry name" value="Glucose Permease (Domain IIA)"/>
    <property type="match status" value="1"/>
</dbReference>
<dbReference type="PANTHER" id="PTHR21666">
    <property type="entry name" value="PEPTIDASE-RELATED"/>
    <property type="match status" value="1"/>
</dbReference>
<comment type="similarity">
    <text evidence="1">Belongs to the E.coli NlpD/Haemophilus LppB family.</text>
</comment>
<organism evidence="5 6">
    <name type="scientific">Roseateles subflavus</name>
    <dbReference type="NCBI Taxonomy" id="3053353"/>
    <lineage>
        <taxon>Bacteria</taxon>
        <taxon>Pseudomonadati</taxon>
        <taxon>Pseudomonadota</taxon>
        <taxon>Betaproteobacteria</taxon>
        <taxon>Burkholderiales</taxon>
        <taxon>Sphaerotilaceae</taxon>
        <taxon>Roseateles</taxon>
    </lineage>
</organism>
<feature type="region of interest" description="Disordered" evidence="2">
    <location>
        <begin position="29"/>
        <end position="73"/>
    </location>
</feature>
<accession>A0ABT7LM39</accession>
<protein>
    <submittedName>
        <fullName evidence="5">Peptidoglycan DD-metalloendopeptidase family protein</fullName>
    </submittedName>
</protein>
<dbReference type="PROSITE" id="PS51257">
    <property type="entry name" value="PROKAR_LIPOPROTEIN"/>
    <property type="match status" value="1"/>
</dbReference>
<sequence length="317" mass="32166">MSNRAWLRRGAAVGLLGLLVACASPSHRAPVEDRSAGAGSRSAASAPAQPSSSATTAGTEIKPLPGAENAGKPGYYTVKQGDTLIRVALDNGQNWRDLVKWNNLPNANLIEVGQVLRVVPPGASAAVSTKPVTTAKVETRPLDGKASTPAAASSAVTAGTAASAPASGSAAASAVASSASSTSPAASAAVAKGGDDDVAWAWPVPGPVVQAFDDTRNKGVDLGGKAGDAVLAAASGRVMYVGASLRGYGNAIIVKHANDYLSVYAHNQTMLVKEDQLVHRGQKIAEMGSSDADQVKLHFEVRKGGRPLDPAKLLPPR</sequence>
<dbReference type="EMBL" id="JASVDS010000006">
    <property type="protein sequence ID" value="MDL5033935.1"/>
    <property type="molecule type" value="Genomic_DNA"/>
</dbReference>